<gene>
    <name evidence="2" type="ORF">H8S64_05265</name>
</gene>
<evidence type="ECO:0000256" key="1">
    <source>
        <dbReference type="SAM" id="Phobius"/>
    </source>
</evidence>
<evidence type="ECO:0000313" key="3">
    <source>
        <dbReference type="Proteomes" id="UP000646484"/>
    </source>
</evidence>
<accession>A0ABR7CXU8</accession>
<feature type="transmembrane region" description="Helical" evidence="1">
    <location>
        <begin position="85"/>
        <end position="106"/>
    </location>
</feature>
<feature type="transmembrane region" description="Helical" evidence="1">
    <location>
        <begin position="136"/>
        <end position="157"/>
    </location>
</feature>
<comment type="caution">
    <text evidence="2">The sequence shown here is derived from an EMBL/GenBank/DDBJ whole genome shotgun (WGS) entry which is preliminary data.</text>
</comment>
<organism evidence="2 3">
    <name type="scientific">Butyricimonas hominis</name>
    <dbReference type="NCBI Taxonomy" id="2763032"/>
    <lineage>
        <taxon>Bacteria</taxon>
        <taxon>Pseudomonadati</taxon>
        <taxon>Bacteroidota</taxon>
        <taxon>Bacteroidia</taxon>
        <taxon>Bacteroidales</taxon>
        <taxon>Odoribacteraceae</taxon>
        <taxon>Butyricimonas</taxon>
    </lineage>
</organism>
<evidence type="ECO:0000313" key="2">
    <source>
        <dbReference type="EMBL" id="MBC5620501.1"/>
    </source>
</evidence>
<name>A0ABR7CXU8_9BACT</name>
<reference evidence="2 3" key="1">
    <citation type="submission" date="2020-08" db="EMBL/GenBank/DDBJ databases">
        <title>Genome public.</title>
        <authorList>
            <person name="Liu C."/>
            <person name="Sun Q."/>
        </authorList>
    </citation>
    <scope>NUCLEOTIDE SEQUENCE [LARGE SCALE GENOMIC DNA]</scope>
    <source>
        <strain evidence="2 3">NSJ-56</strain>
    </source>
</reference>
<protein>
    <recommendedName>
        <fullName evidence="4">DUF4386 domain-containing protein</fullName>
    </recommendedName>
</protein>
<dbReference type="Proteomes" id="UP000646484">
    <property type="component" value="Unassembled WGS sequence"/>
</dbReference>
<evidence type="ECO:0008006" key="4">
    <source>
        <dbReference type="Google" id="ProtNLM"/>
    </source>
</evidence>
<feature type="transmembrane region" description="Helical" evidence="1">
    <location>
        <begin position="12"/>
        <end position="32"/>
    </location>
</feature>
<keyword evidence="1" id="KW-0812">Transmembrane</keyword>
<keyword evidence="1" id="KW-0472">Membrane</keyword>
<keyword evidence="3" id="KW-1185">Reference proteome</keyword>
<sequence length="164" mass="18214">MENPFETEKPVRPTFLTVLCILTFIGSGWGTVSNLFSLVAFSPEAIVAQIQQITTMTGTEGAPSWMSSFMGSSIEMLQTTIKHAIPIYSLLTLFALMSLSGAILMFNLKRTGFYLYTFAQIAQLFVLPMYSGWNMVVMASMIVSGFFALLFIILYGVNLSKMRN</sequence>
<dbReference type="EMBL" id="JACOOH010000002">
    <property type="protein sequence ID" value="MBC5620501.1"/>
    <property type="molecule type" value="Genomic_DNA"/>
</dbReference>
<dbReference type="RefSeq" id="WP_186975256.1">
    <property type="nucleotide sequence ID" value="NZ_JACOOH010000002.1"/>
</dbReference>
<keyword evidence="1" id="KW-1133">Transmembrane helix</keyword>
<proteinExistence type="predicted"/>